<name>A0ABS3JBA4_9BACT</name>
<dbReference type="Gene3D" id="1.10.10.60">
    <property type="entry name" value="Homeodomain-like"/>
    <property type="match status" value="1"/>
</dbReference>
<evidence type="ECO:0000313" key="3">
    <source>
        <dbReference type="EMBL" id="MBO0947273.1"/>
    </source>
</evidence>
<keyword evidence="4" id="KW-1185">Reference proteome</keyword>
<dbReference type="InterPro" id="IPR035901">
    <property type="entry name" value="GIY-YIG_endonuc_sf"/>
</dbReference>
<evidence type="ECO:0000259" key="2">
    <source>
        <dbReference type="PROSITE" id="PS50164"/>
    </source>
</evidence>
<feature type="domain" description="GIY-YIG" evidence="2">
    <location>
        <begin position="167"/>
        <end position="255"/>
    </location>
</feature>
<dbReference type="InterPro" id="IPR009057">
    <property type="entry name" value="Homeodomain-like_sf"/>
</dbReference>
<dbReference type="Gene3D" id="3.40.1440.10">
    <property type="entry name" value="GIY-YIG endonuclease"/>
    <property type="match status" value="1"/>
</dbReference>
<proteinExistence type="predicted"/>
<dbReference type="InterPro" id="IPR036388">
    <property type="entry name" value="WH-like_DNA-bd_sf"/>
</dbReference>
<dbReference type="InterPro" id="IPR000305">
    <property type="entry name" value="GIY-YIG_endonuc"/>
</dbReference>
<dbReference type="Proteomes" id="UP000664628">
    <property type="component" value="Unassembled WGS sequence"/>
</dbReference>
<dbReference type="NCBIfam" id="TIGR01453">
    <property type="entry name" value="grpIintron_endo"/>
    <property type="match status" value="1"/>
</dbReference>
<dbReference type="SUPFAM" id="SSF46689">
    <property type="entry name" value="Homeodomain-like"/>
    <property type="match status" value="1"/>
</dbReference>
<evidence type="ECO:0000256" key="1">
    <source>
        <dbReference type="SAM" id="MobiDB-lite"/>
    </source>
</evidence>
<dbReference type="Gene3D" id="1.10.10.10">
    <property type="entry name" value="Winged helix-like DNA-binding domain superfamily/Winged helix DNA-binding domain"/>
    <property type="match status" value="1"/>
</dbReference>
<comment type="caution">
    <text evidence="3">The sequence shown here is derived from an EMBL/GenBank/DDBJ whole genome shotgun (WGS) entry which is preliminary data.</text>
</comment>
<gene>
    <name evidence="3" type="ORF">J2I46_01680</name>
</gene>
<dbReference type="SMART" id="SM00465">
    <property type="entry name" value="GIYc"/>
    <property type="match status" value="1"/>
</dbReference>
<dbReference type="RefSeq" id="WP_207327189.1">
    <property type="nucleotide sequence ID" value="NZ_JAFMYW010000001.1"/>
</dbReference>
<dbReference type="PROSITE" id="PS50164">
    <property type="entry name" value="GIY_YIG"/>
    <property type="match status" value="1"/>
</dbReference>
<sequence>MNYDLNLDHQQVVTDYCNGCPVSEICQKYSLSERFVYKLLKRANVTVKQRVIDDAQVDFVVEEYKKGASTVDISKAIGFSIPVICKALQKRGISRRKESRWDHKLGIQIANLYIHGSTLEAIADQMNLETYRVCLFLEKQGIDLGRQKATPSLFTPNYTPLDLKGHTYAGVYKFTNRINSKVYIGSAKNIYQRYCGHARMFKKGAGFPGALIKYGIGNFDFEVIERTETVKILIDRETYWIEFYQACNPTIGYNLTPKAGTTRGIKQRPEVVEAHRKRMIGRFIGPLNPNWKKQASPETRAKMSTAAKGRTLPGTETRERMRIALLKRGPILNSKELIEAAAQKRQKHVAQINLSTGEVIEVWPSAKVAAESTGLGMASIQAACRGYYFNNDTKRDQIKESHGGYKWQYMDPVPAV</sequence>
<feature type="region of interest" description="Disordered" evidence="1">
    <location>
        <begin position="291"/>
        <end position="311"/>
    </location>
</feature>
<organism evidence="3 4">
    <name type="scientific">Fibrella forsythiae</name>
    <dbReference type="NCBI Taxonomy" id="2817061"/>
    <lineage>
        <taxon>Bacteria</taxon>
        <taxon>Pseudomonadati</taxon>
        <taxon>Bacteroidota</taxon>
        <taxon>Cytophagia</taxon>
        <taxon>Cytophagales</taxon>
        <taxon>Spirosomataceae</taxon>
        <taxon>Fibrella</taxon>
    </lineage>
</organism>
<dbReference type="SUPFAM" id="SSF82771">
    <property type="entry name" value="GIY-YIG endonuclease"/>
    <property type="match status" value="1"/>
</dbReference>
<dbReference type="Pfam" id="PF01541">
    <property type="entry name" value="GIY-YIG"/>
    <property type="match status" value="1"/>
</dbReference>
<evidence type="ECO:0000313" key="4">
    <source>
        <dbReference type="Proteomes" id="UP000664628"/>
    </source>
</evidence>
<dbReference type="EMBL" id="JAFMYW010000001">
    <property type="protein sequence ID" value="MBO0947273.1"/>
    <property type="molecule type" value="Genomic_DNA"/>
</dbReference>
<protein>
    <submittedName>
        <fullName evidence="3">GIY-YIG nuclease family protein</fullName>
    </submittedName>
</protein>
<reference evidence="3 4" key="1">
    <citation type="submission" date="2021-03" db="EMBL/GenBank/DDBJ databases">
        <title>Fibrella sp. HMF5405 genome sequencing and assembly.</title>
        <authorList>
            <person name="Kang H."/>
            <person name="Kim H."/>
            <person name="Bae S."/>
            <person name="Joh K."/>
        </authorList>
    </citation>
    <scope>NUCLEOTIDE SEQUENCE [LARGE SCALE GENOMIC DNA]</scope>
    <source>
        <strain evidence="3 4">HMF5405</strain>
    </source>
</reference>
<accession>A0ABS3JBA4</accession>
<dbReference type="InterPro" id="IPR006350">
    <property type="entry name" value="Intron_endoG1"/>
</dbReference>